<feature type="transmembrane region" description="Helical" evidence="8">
    <location>
        <begin position="347"/>
        <end position="366"/>
    </location>
</feature>
<organism evidence="9 10">
    <name type="scientific">Actinokineospora alba</name>
    <dbReference type="NCBI Taxonomy" id="504798"/>
    <lineage>
        <taxon>Bacteria</taxon>
        <taxon>Bacillati</taxon>
        <taxon>Actinomycetota</taxon>
        <taxon>Actinomycetes</taxon>
        <taxon>Pseudonocardiales</taxon>
        <taxon>Pseudonocardiaceae</taxon>
        <taxon>Actinokineospora</taxon>
    </lineage>
</organism>
<evidence type="ECO:0000313" key="9">
    <source>
        <dbReference type="EMBL" id="SDP78614.1"/>
    </source>
</evidence>
<evidence type="ECO:0000256" key="1">
    <source>
        <dbReference type="ARBA" id="ARBA00004651"/>
    </source>
</evidence>
<accession>A0A1H0VJW6</accession>
<dbReference type="Proteomes" id="UP000199651">
    <property type="component" value="Unassembled WGS sequence"/>
</dbReference>
<evidence type="ECO:0000256" key="7">
    <source>
        <dbReference type="SAM" id="MobiDB-lite"/>
    </source>
</evidence>
<evidence type="ECO:0000256" key="5">
    <source>
        <dbReference type="ARBA" id="ARBA00022989"/>
    </source>
</evidence>
<feature type="region of interest" description="Disordered" evidence="7">
    <location>
        <begin position="394"/>
        <end position="434"/>
    </location>
</feature>
<keyword evidence="2" id="KW-0813">Transport</keyword>
<feature type="transmembrane region" description="Helical" evidence="8">
    <location>
        <begin position="49"/>
        <end position="70"/>
    </location>
</feature>
<reference evidence="9" key="1">
    <citation type="submission" date="2016-10" db="EMBL/GenBank/DDBJ databases">
        <authorList>
            <person name="de Groot N.N."/>
        </authorList>
    </citation>
    <scope>NUCLEOTIDE SEQUENCE [LARGE SCALE GENOMIC DNA]</scope>
    <source>
        <strain evidence="9">IBRC-M 10655</strain>
    </source>
</reference>
<evidence type="ECO:0000256" key="8">
    <source>
        <dbReference type="SAM" id="Phobius"/>
    </source>
</evidence>
<dbReference type="Gene3D" id="1.20.1250.20">
    <property type="entry name" value="MFS general substrate transporter like domains"/>
    <property type="match status" value="1"/>
</dbReference>
<evidence type="ECO:0000313" key="10">
    <source>
        <dbReference type="Proteomes" id="UP000199651"/>
    </source>
</evidence>
<name>A0A1H0VJW6_9PSEU</name>
<dbReference type="RefSeq" id="WP_228770245.1">
    <property type="nucleotide sequence ID" value="NZ_FNDV01000012.1"/>
</dbReference>
<dbReference type="GO" id="GO:0005886">
    <property type="term" value="C:plasma membrane"/>
    <property type="evidence" value="ECO:0007669"/>
    <property type="project" value="UniProtKB-SubCell"/>
</dbReference>
<dbReference type="AlphaFoldDB" id="A0A1H0VJW6"/>
<dbReference type="PANTHER" id="PTHR23513">
    <property type="entry name" value="INTEGRAL MEMBRANE EFFLUX PROTEIN-RELATED"/>
    <property type="match status" value="1"/>
</dbReference>
<feature type="transmembrane region" description="Helical" evidence="8">
    <location>
        <begin position="251"/>
        <end position="270"/>
    </location>
</feature>
<gene>
    <name evidence="9" type="ORF">SAMN05192558_11482</name>
</gene>
<dbReference type="CDD" id="cd06173">
    <property type="entry name" value="MFS_MefA_like"/>
    <property type="match status" value="1"/>
</dbReference>
<evidence type="ECO:0000256" key="4">
    <source>
        <dbReference type="ARBA" id="ARBA00022692"/>
    </source>
</evidence>
<feature type="transmembrane region" description="Helical" evidence="8">
    <location>
        <begin position="282"/>
        <end position="299"/>
    </location>
</feature>
<feature type="transmembrane region" description="Helical" evidence="8">
    <location>
        <begin position="372"/>
        <end position="390"/>
    </location>
</feature>
<keyword evidence="10" id="KW-1185">Reference proteome</keyword>
<dbReference type="InterPro" id="IPR036259">
    <property type="entry name" value="MFS_trans_sf"/>
</dbReference>
<dbReference type="PANTHER" id="PTHR23513:SF11">
    <property type="entry name" value="STAPHYLOFERRIN A TRANSPORTER"/>
    <property type="match status" value="1"/>
</dbReference>
<evidence type="ECO:0000256" key="3">
    <source>
        <dbReference type="ARBA" id="ARBA00022475"/>
    </source>
</evidence>
<dbReference type="STRING" id="504798.SAMN05421871_11282"/>
<proteinExistence type="predicted"/>
<dbReference type="InterPro" id="IPR022324">
    <property type="entry name" value="Bacilysin_exporter_BacE_put"/>
</dbReference>
<keyword evidence="5 8" id="KW-1133">Transmembrane helix</keyword>
<dbReference type="EMBL" id="FNJB01000014">
    <property type="protein sequence ID" value="SDP78614.1"/>
    <property type="molecule type" value="Genomic_DNA"/>
</dbReference>
<protein>
    <submittedName>
        <fullName evidence="9">Predicted arabinose efflux permease, MFS family</fullName>
    </submittedName>
</protein>
<feature type="transmembrane region" description="Helical" evidence="8">
    <location>
        <begin position="174"/>
        <end position="192"/>
    </location>
</feature>
<feature type="transmembrane region" description="Helical" evidence="8">
    <location>
        <begin position="305"/>
        <end position="327"/>
    </location>
</feature>
<feature type="compositionally biased region" description="Polar residues" evidence="7">
    <location>
        <begin position="425"/>
        <end position="434"/>
    </location>
</feature>
<evidence type="ECO:0000256" key="6">
    <source>
        <dbReference type="ARBA" id="ARBA00023136"/>
    </source>
</evidence>
<dbReference type="Pfam" id="PF05977">
    <property type="entry name" value="MFS_3"/>
    <property type="match status" value="1"/>
</dbReference>
<keyword evidence="4 8" id="KW-0812">Transmembrane</keyword>
<keyword evidence="6 8" id="KW-0472">Membrane</keyword>
<dbReference type="PRINTS" id="PR01988">
    <property type="entry name" value="EXPORTERBACE"/>
</dbReference>
<sequence length="434" mass="45034">MSRQGPSLFAPLANREFRALWLTEGLSVAGDQLTRVALAILVYDRTGNAMYAAGIYALTFLPALAGGLGLSHLADRYRRRTLMVWCSAGQAVLVGLMAIPNMPLVALFVLVIGVPLLQSPAVAAQNATTREILPDDDLYFRSQDLRGITTNTTMLVGLGGGGLLVGWLGTSTALAIDAATFVVATLLVHRYVQDRPPASTEKTSWLDGARWVFGNRKVRILVTLSWLVGLAVIPEGLAAPLAKEIGAPSGAVGLLLAADPLGFIVGTFAISHFIPPALRARIIGVLATSALGVLTLFILKPTLILALVLLFVAGVVGAYQVTVMGIFNTLVPNEIRGGAFGAARTGLRVAQALGIAAGGAVAQGIGSSATTIAIAGALGVVIAVPATVAWSHARREGDDTAADPASAGKRPTPKRQSPGKRPTPKRQSPAKQAS</sequence>
<keyword evidence="3" id="KW-1003">Cell membrane</keyword>
<dbReference type="SUPFAM" id="SSF103473">
    <property type="entry name" value="MFS general substrate transporter"/>
    <property type="match status" value="1"/>
</dbReference>
<evidence type="ECO:0000256" key="2">
    <source>
        <dbReference type="ARBA" id="ARBA00022448"/>
    </source>
</evidence>
<comment type="subcellular location">
    <subcellularLocation>
        <location evidence="1">Cell membrane</location>
        <topology evidence="1">Multi-pass membrane protein</topology>
    </subcellularLocation>
</comment>
<dbReference type="InterPro" id="IPR010290">
    <property type="entry name" value="TM_effector"/>
</dbReference>
<feature type="transmembrane region" description="Helical" evidence="8">
    <location>
        <begin position="220"/>
        <end position="239"/>
    </location>
</feature>